<dbReference type="KEGG" id="amr:AM1_A0288"/>
<name>A8ZKT8_ACAM1</name>
<geneLocation type="plasmid" evidence="1 2">
    <name>pREB1</name>
</geneLocation>
<accession>A8ZKT8</accession>
<dbReference type="EMBL" id="CP000838">
    <property type="protein sequence ID" value="ABW31406.1"/>
    <property type="molecule type" value="Genomic_DNA"/>
</dbReference>
<dbReference type="AlphaFoldDB" id="A8ZKT8"/>
<organism evidence="1 2">
    <name type="scientific">Acaryochloris marina (strain MBIC 11017)</name>
    <dbReference type="NCBI Taxonomy" id="329726"/>
    <lineage>
        <taxon>Bacteria</taxon>
        <taxon>Bacillati</taxon>
        <taxon>Cyanobacteriota</taxon>
        <taxon>Cyanophyceae</taxon>
        <taxon>Acaryochloridales</taxon>
        <taxon>Acaryochloridaceae</taxon>
        <taxon>Acaryochloris</taxon>
    </lineage>
</organism>
<proteinExistence type="predicted"/>
<keyword evidence="2" id="KW-1185">Reference proteome</keyword>
<evidence type="ECO:0000313" key="2">
    <source>
        <dbReference type="Proteomes" id="UP000000268"/>
    </source>
</evidence>
<dbReference type="Proteomes" id="UP000000268">
    <property type="component" value="Plasmid pREB1"/>
</dbReference>
<gene>
    <name evidence="1" type="ordered locus">AM1_A0288</name>
</gene>
<reference evidence="1 2" key="1">
    <citation type="journal article" date="2008" name="Proc. Natl. Acad. Sci. U.S.A.">
        <title>Niche adaptation and genome expansion in the chlorophyll d-producing cyanobacterium Acaryochloris marina.</title>
        <authorList>
            <person name="Swingley W.D."/>
            <person name="Chen M."/>
            <person name="Cheung P.C."/>
            <person name="Conrad A.L."/>
            <person name="Dejesa L.C."/>
            <person name="Hao J."/>
            <person name="Honchak B.M."/>
            <person name="Karbach L.E."/>
            <person name="Kurdoglu A."/>
            <person name="Lahiri S."/>
            <person name="Mastrian S.D."/>
            <person name="Miyashita H."/>
            <person name="Page L."/>
            <person name="Ramakrishna P."/>
            <person name="Satoh S."/>
            <person name="Sattley W.M."/>
            <person name="Shimada Y."/>
            <person name="Taylor H.L."/>
            <person name="Tomo T."/>
            <person name="Tsuchiya T."/>
            <person name="Wang Z.T."/>
            <person name="Raymond J."/>
            <person name="Mimuro M."/>
            <person name="Blankenship R.E."/>
            <person name="Touchman J.W."/>
        </authorList>
    </citation>
    <scope>NUCLEOTIDE SEQUENCE [LARGE SCALE GENOMIC DNA]</scope>
    <source>
        <strain evidence="2">MBIC 11017</strain>
        <plasmid evidence="2">Plasmid pREB1</plasmid>
    </source>
</reference>
<protein>
    <submittedName>
        <fullName evidence="1">Uncharacterized protein</fullName>
    </submittedName>
</protein>
<evidence type="ECO:0000313" key="1">
    <source>
        <dbReference type="EMBL" id="ABW31406.1"/>
    </source>
</evidence>
<keyword evidence="1" id="KW-0614">Plasmid</keyword>
<sequence length="39" mass="4435">MCGGFCPRCVEPTIAEPISRKNPEEFRVIQVKIQVFVGR</sequence>
<dbReference type="HOGENOM" id="CLU_3303008_0_0_3"/>